<dbReference type="Proteomes" id="UP000295264">
    <property type="component" value="Unassembled WGS sequence"/>
</dbReference>
<gene>
    <name evidence="4" type="ORF">DBR06_SOUSAS7510007</name>
</gene>
<accession>A0A484GKZ7</accession>
<evidence type="ECO:0000256" key="2">
    <source>
        <dbReference type="ARBA" id="ARBA00022980"/>
    </source>
</evidence>
<keyword evidence="5" id="KW-1185">Reference proteome</keyword>
<dbReference type="EMBL" id="QWLN02006709">
    <property type="protein sequence ID" value="TEA36171.1"/>
    <property type="molecule type" value="Genomic_DNA"/>
</dbReference>
<evidence type="ECO:0000256" key="1">
    <source>
        <dbReference type="ARBA" id="ARBA00008431"/>
    </source>
</evidence>
<reference evidence="4 5" key="1">
    <citation type="journal article" date="2018" name="Genomics">
        <title>Molecular footprints of inshore aquatic adaptation in Indo-Pacific humpback dolphin (Sousa chinensis).</title>
        <authorList>
            <person name="Ming Y."/>
            <person name="Jian J."/>
            <person name="Yu F."/>
            <person name="Yu X."/>
            <person name="Wang J."/>
            <person name="Liu W."/>
        </authorList>
    </citation>
    <scope>NUCLEOTIDE SEQUENCE [LARGE SCALE GENOMIC DNA]</scope>
    <source>
        <strain evidence="4">MY-2018</strain>
        <tissue evidence="4">Skin</tissue>
    </source>
</reference>
<feature type="non-terminal residue" evidence="4">
    <location>
        <position position="1"/>
    </location>
</feature>
<proteinExistence type="inferred from homology"/>
<dbReference type="InterPro" id="IPR001515">
    <property type="entry name" value="Ribosomal_eL32"/>
</dbReference>
<dbReference type="GO" id="GO:0006412">
    <property type="term" value="P:translation"/>
    <property type="evidence" value="ECO:0007669"/>
    <property type="project" value="InterPro"/>
</dbReference>
<dbReference type="SUPFAM" id="SSF52042">
    <property type="entry name" value="Ribosomal protein L32e"/>
    <property type="match status" value="1"/>
</dbReference>
<dbReference type="AlphaFoldDB" id="A0A484GKZ7"/>
<evidence type="ECO:0008006" key="6">
    <source>
        <dbReference type="Google" id="ProtNLM"/>
    </source>
</evidence>
<keyword evidence="2" id="KW-0689">Ribosomal protein</keyword>
<evidence type="ECO:0000313" key="4">
    <source>
        <dbReference type="EMBL" id="TEA36171.1"/>
    </source>
</evidence>
<dbReference type="GO" id="GO:0022625">
    <property type="term" value="C:cytosolic large ribosomal subunit"/>
    <property type="evidence" value="ECO:0007669"/>
    <property type="project" value="TreeGrafter"/>
</dbReference>
<dbReference type="PANTHER" id="PTHR23413">
    <property type="entry name" value="60S RIBOSOMAL PROTEIN L32 AND DNA-DIRECTED RNA POLYMERASE II, SUBUNIT N"/>
    <property type="match status" value="1"/>
</dbReference>
<dbReference type="Pfam" id="PF01655">
    <property type="entry name" value="Ribosomal_L32e"/>
    <property type="match status" value="1"/>
</dbReference>
<sequence>EFDQLLMCNKSYCAETAHNISSKNRKATVERAVQLAIRVTKPNARLRSEENE</sequence>
<name>A0A484GKZ7_SOUCH</name>
<organism evidence="4 5">
    <name type="scientific">Sousa chinensis</name>
    <name type="common">Indo-pacific humpbacked dolphin</name>
    <name type="synonym">Steno chinensis</name>
    <dbReference type="NCBI Taxonomy" id="103600"/>
    <lineage>
        <taxon>Eukaryota</taxon>
        <taxon>Metazoa</taxon>
        <taxon>Chordata</taxon>
        <taxon>Craniata</taxon>
        <taxon>Vertebrata</taxon>
        <taxon>Euteleostomi</taxon>
        <taxon>Mammalia</taxon>
        <taxon>Eutheria</taxon>
        <taxon>Laurasiatheria</taxon>
        <taxon>Artiodactyla</taxon>
        <taxon>Whippomorpha</taxon>
        <taxon>Cetacea</taxon>
        <taxon>Odontoceti</taxon>
        <taxon>Delphinidae</taxon>
        <taxon>Sousa</taxon>
    </lineage>
</organism>
<dbReference type="PANTHER" id="PTHR23413:SF6">
    <property type="entry name" value="LARGE RIBOSOMAL SUBUNIT PROTEIN EL32"/>
    <property type="match status" value="1"/>
</dbReference>
<comment type="caution">
    <text evidence="4">The sequence shown here is derived from an EMBL/GenBank/DDBJ whole genome shotgun (WGS) entry which is preliminary data.</text>
</comment>
<comment type="similarity">
    <text evidence="1">Belongs to the eukaryotic ribosomal protein eL32 family.</text>
</comment>
<dbReference type="InterPro" id="IPR036351">
    <property type="entry name" value="Ribosomal_eL32_sf"/>
</dbReference>
<protein>
    <recommendedName>
        <fullName evidence="6">60S ribosomal protein L32</fullName>
    </recommendedName>
</protein>
<dbReference type="GO" id="GO:0003735">
    <property type="term" value="F:structural constituent of ribosome"/>
    <property type="evidence" value="ECO:0007669"/>
    <property type="project" value="InterPro"/>
</dbReference>
<evidence type="ECO:0000313" key="5">
    <source>
        <dbReference type="Proteomes" id="UP000295264"/>
    </source>
</evidence>
<keyword evidence="3" id="KW-0687">Ribonucleoprotein</keyword>
<evidence type="ECO:0000256" key="3">
    <source>
        <dbReference type="ARBA" id="ARBA00023274"/>
    </source>
</evidence>